<keyword evidence="8" id="KW-0406">Ion transport</keyword>
<evidence type="ECO:0000313" key="14">
    <source>
        <dbReference type="Proteomes" id="UP000550736"/>
    </source>
</evidence>
<dbReference type="PANTHER" id="PTHR42771:SF10">
    <property type="entry name" value="FERRICHROME TRANSPORT ATP-BINDING PROTEIN FHUC"/>
    <property type="match status" value="1"/>
</dbReference>
<evidence type="ECO:0000313" key="13">
    <source>
        <dbReference type="Proteomes" id="UP000538955"/>
    </source>
</evidence>
<evidence type="ECO:0000256" key="4">
    <source>
        <dbReference type="ARBA" id="ARBA00022496"/>
    </source>
</evidence>
<keyword evidence="9" id="KW-0472">Membrane</keyword>
<dbReference type="PROSITE" id="PS00211">
    <property type="entry name" value="ABC_TRANSPORTER_1"/>
    <property type="match status" value="1"/>
</dbReference>
<keyword evidence="2" id="KW-0813">Transport</keyword>
<evidence type="ECO:0000256" key="9">
    <source>
        <dbReference type="ARBA" id="ARBA00023136"/>
    </source>
</evidence>
<comment type="caution">
    <text evidence="12">The sequence shown here is derived from an EMBL/GenBank/DDBJ whole genome shotgun (WGS) entry which is preliminary data.</text>
</comment>
<evidence type="ECO:0000256" key="2">
    <source>
        <dbReference type="ARBA" id="ARBA00022448"/>
    </source>
</evidence>
<evidence type="ECO:0000256" key="1">
    <source>
        <dbReference type="ARBA" id="ARBA00004202"/>
    </source>
</evidence>
<dbReference type="FunFam" id="3.40.50.300:FF:000134">
    <property type="entry name" value="Iron-enterobactin ABC transporter ATP-binding protein"/>
    <property type="match status" value="1"/>
</dbReference>
<keyword evidence="5" id="KW-0547">Nucleotide-binding</keyword>
<dbReference type="Gene3D" id="3.40.50.300">
    <property type="entry name" value="P-loop containing nucleotide triphosphate hydrolases"/>
    <property type="match status" value="1"/>
</dbReference>
<evidence type="ECO:0000313" key="12">
    <source>
        <dbReference type="EMBL" id="NMK96710.1"/>
    </source>
</evidence>
<dbReference type="SUPFAM" id="SSF52540">
    <property type="entry name" value="P-loop containing nucleoside triphosphate hydrolases"/>
    <property type="match status" value="1"/>
</dbReference>
<dbReference type="Proteomes" id="UP000550736">
    <property type="component" value="Unassembled WGS sequence"/>
</dbReference>
<dbReference type="PANTHER" id="PTHR42771">
    <property type="entry name" value="IRON(3+)-HYDROXAMATE IMPORT ATP-BINDING PROTEIN FHUC"/>
    <property type="match status" value="1"/>
</dbReference>
<dbReference type="PROSITE" id="PS50893">
    <property type="entry name" value="ABC_TRANSPORTER_2"/>
    <property type="match status" value="1"/>
</dbReference>
<dbReference type="InterPro" id="IPR027417">
    <property type="entry name" value="P-loop_NTPase"/>
</dbReference>
<keyword evidence="3" id="KW-1003">Cell membrane</keyword>
<protein>
    <submittedName>
        <fullName evidence="12">ABC transporter ATP-binding protein</fullName>
    </submittedName>
</protein>
<evidence type="ECO:0000256" key="7">
    <source>
        <dbReference type="ARBA" id="ARBA00023004"/>
    </source>
</evidence>
<keyword evidence="6 12" id="KW-0067">ATP-binding</keyword>
<keyword evidence="13" id="KW-1185">Reference proteome</keyword>
<evidence type="ECO:0000259" key="10">
    <source>
        <dbReference type="PROSITE" id="PS50893"/>
    </source>
</evidence>
<keyword evidence="7" id="KW-0408">Iron</keyword>
<dbReference type="GO" id="GO:0005886">
    <property type="term" value="C:plasma membrane"/>
    <property type="evidence" value="ECO:0007669"/>
    <property type="project" value="UniProtKB-SubCell"/>
</dbReference>
<dbReference type="InterPro" id="IPR003439">
    <property type="entry name" value="ABC_transporter-like_ATP-bd"/>
</dbReference>
<evidence type="ECO:0000256" key="8">
    <source>
        <dbReference type="ARBA" id="ARBA00023065"/>
    </source>
</evidence>
<dbReference type="AlphaFoldDB" id="A0A7X9ZIQ8"/>
<gene>
    <name evidence="12" type="ORF">HHM13_01160</name>
    <name evidence="11" type="ORF">HHM24_06040</name>
</gene>
<dbReference type="EMBL" id="JABBMI010000058">
    <property type="protein sequence ID" value="NMK54317.1"/>
    <property type="molecule type" value="Genomic_DNA"/>
</dbReference>
<evidence type="ECO:0000313" key="11">
    <source>
        <dbReference type="EMBL" id="NMK54317.1"/>
    </source>
</evidence>
<comment type="subcellular location">
    <subcellularLocation>
        <location evidence="1">Cell membrane</location>
        <topology evidence="1">Peripheral membrane protein</topology>
    </subcellularLocation>
</comment>
<evidence type="ECO:0000256" key="6">
    <source>
        <dbReference type="ARBA" id="ARBA00022840"/>
    </source>
</evidence>
<dbReference type="InterPro" id="IPR017871">
    <property type="entry name" value="ABC_transporter-like_CS"/>
</dbReference>
<dbReference type="SMART" id="SM00382">
    <property type="entry name" value="AAA"/>
    <property type="match status" value="1"/>
</dbReference>
<accession>A0A7X9ZIQ8</accession>
<dbReference type="EMBL" id="JABBLX010000001">
    <property type="protein sequence ID" value="NMK96710.1"/>
    <property type="molecule type" value="Genomic_DNA"/>
</dbReference>
<evidence type="ECO:0000256" key="3">
    <source>
        <dbReference type="ARBA" id="ARBA00022475"/>
    </source>
</evidence>
<sequence length="260" mass="29791">MRVKGLHFQYKNDSEIIKNLSLTFSSNAITSIIGPNGCGKSTLLKLLSRNLKPSEGVIYLDELDLKTFSKRAFARKLATVHQKMNIPEGFTVRQYIELGRYSHESWLKMDVKKETIVQNILQQLNLVNLQNKKLASLSGGEAQRVFLATALVQEPRYILLDEPTTYLDIHYQYQVLDTIRTLKDHYHITFIMVLHDINQAIEYSDEVICLNDKGVIAQGAPQEVINETILKEMYQIDAKIINDSECGMIVCRKRVRDSND</sequence>
<dbReference type="GO" id="GO:0005524">
    <property type="term" value="F:ATP binding"/>
    <property type="evidence" value="ECO:0007669"/>
    <property type="project" value="UniProtKB-KW"/>
</dbReference>
<feature type="domain" description="ABC transporter" evidence="10">
    <location>
        <begin position="1"/>
        <end position="237"/>
    </location>
</feature>
<name>A0A7X9ZIQ8_STACP</name>
<proteinExistence type="predicted"/>
<keyword evidence="4" id="KW-0410">Iron transport</keyword>
<organism evidence="12 14">
    <name type="scientific">Staphylococcus capitis</name>
    <dbReference type="NCBI Taxonomy" id="29388"/>
    <lineage>
        <taxon>Bacteria</taxon>
        <taxon>Bacillati</taxon>
        <taxon>Bacillota</taxon>
        <taxon>Bacilli</taxon>
        <taxon>Bacillales</taxon>
        <taxon>Staphylococcaceae</taxon>
        <taxon>Staphylococcus</taxon>
    </lineage>
</organism>
<dbReference type="GO" id="GO:0006826">
    <property type="term" value="P:iron ion transport"/>
    <property type="evidence" value="ECO:0007669"/>
    <property type="project" value="UniProtKB-KW"/>
</dbReference>
<dbReference type="CDD" id="cd03214">
    <property type="entry name" value="ABC_Iron-Siderophores_B12_Hemin"/>
    <property type="match status" value="1"/>
</dbReference>
<evidence type="ECO:0000256" key="5">
    <source>
        <dbReference type="ARBA" id="ARBA00022741"/>
    </source>
</evidence>
<dbReference type="InterPro" id="IPR051535">
    <property type="entry name" value="Siderophore_ABC-ATPase"/>
</dbReference>
<reference evidence="13 14" key="1">
    <citation type="submission" date="2020-04" db="EMBL/GenBank/DDBJ databases">
        <title>The Epidemiology and Molecular Characteristics of Linezolid-Resistant Staphylococcus capitis in Huashan Hospital, Shanghai.</title>
        <authorList>
            <person name="Ding L."/>
            <person name="Li P."/>
            <person name="Yang Y."/>
            <person name="Lin D."/>
            <person name="Xu X."/>
        </authorList>
    </citation>
    <scope>NUCLEOTIDE SEQUENCE [LARGE SCALE GENOMIC DNA]</scope>
    <source>
        <strain evidence="12 14">12-86</strain>
        <strain evidence="11 13">17-84</strain>
    </source>
</reference>
<dbReference type="Pfam" id="PF00005">
    <property type="entry name" value="ABC_tran"/>
    <property type="match status" value="1"/>
</dbReference>
<dbReference type="GO" id="GO:0016887">
    <property type="term" value="F:ATP hydrolysis activity"/>
    <property type="evidence" value="ECO:0007669"/>
    <property type="project" value="InterPro"/>
</dbReference>
<dbReference type="RefSeq" id="WP_030065247.1">
    <property type="nucleotide sequence ID" value="NZ_AP014956.1"/>
</dbReference>
<dbReference type="InterPro" id="IPR003593">
    <property type="entry name" value="AAA+_ATPase"/>
</dbReference>
<dbReference type="Proteomes" id="UP000538955">
    <property type="component" value="Unassembled WGS sequence"/>
</dbReference>